<name>A0A2N9HIZ2_FAGSY</name>
<reference evidence="2" key="1">
    <citation type="submission" date="2018-02" db="EMBL/GenBank/DDBJ databases">
        <authorList>
            <person name="Cohen D.B."/>
            <person name="Kent A.D."/>
        </authorList>
    </citation>
    <scope>NUCLEOTIDE SEQUENCE</scope>
</reference>
<feature type="compositionally biased region" description="Basic and acidic residues" evidence="1">
    <location>
        <begin position="175"/>
        <end position="187"/>
    </location>
</feature>
<protein>
    <submittedName>
        <fullName evidence="2">Uncharacterized protein</fullName>
    </submittedName>
</protein>
<proteinExistence type="predicted"/>
<feature type="compositionally biased region" description="Basic and acidic residues" evidence="1">
    <location>
        <begin position="130"/>
        <end position="139"/>
    </location>
</feature>
<feature type="compositionally biased region" description="Basic and acidic residues" evidence="1">
    <location>
        <begin position="71"/>
        <end position="84"/>
    </location>
</feature>
<gene>
    <name evidence="2" type="ORF">FSB_LOCUS39481</name>
</gene>
<accession>A0A2N9HIZ2</accession>
<feature type="compositionally biased region" description="Acidic residues" evidence="1">
    <location>
        <begin position="158"/>
        <end position="174"/>
    </location>
</feature>
<feature type="region of interest" description="Disordered" evidence="1">
    <location>
        <begin position="65"/>
        <end position="187"/>
    </location>
</feature>
<sequence length="187" mass="20330">MLTHIHPCTTSSLPSNPLTHQSPFSFTFFPSPTPLHKTRFLIRSSASDTQSLPKSAIQRIAHKLRSLGFTEDPHKPKPKPEPKCRRNLHPSAPSIAQTPSRAHPRYELVHSGESGSGSGYGFGHIQVPRPEARGDKAEGDGEEGGGGEERGESADIGGAEEAEENGDRVEEEAEGREGRDHGRDRQT</sequence>
<dbReference type="EMBL" id="OIVN01003485">
    <property type="protein sequence ID" value="SPD11599.1"/>
    <property type="molecule type" value="Genomic_DNA"/>
</dbReference>
<organism evidence="2">
    <name type="scientific">Fagus sylvatica</name>
    <name type="common">Beechnut</name>
    <dbReference type="NCBI Taxonomy" id="28930"/>
    <lineage>
        <taxon>Eukaryota</taxon>
        <taxon>Viridiplantae</taxon>
        <taxon>Streptophyta</taxon>
        <taxon>Embryophyta</taxon>
        <taxon>Tracheophyta</taxon>
        <taxon>Spermatophyta</taxon>
        <taxon>Magnoliopsida</taxon>
        <taxon>eudicotyledons</taxon>
        <taxon>Gunneridae</taxon>
        <taxon>Pentapetalae</taxon>
        <taxon>rosids</taxon>
        <taxon>fabids</taxon>
        <taxon>Fagales</taxon>
        <taxon>Fagaceae</taxon>
        <taxon>Fagus</taxon>
    </lineage>
</organism>
<evidence type="ECO:0000313" key="2">
    <source>
        <dbReference type="EMBL" id="SPD11599.1"/>
    </source>
</evidence>
<dbReference type="AlphaFoldDB" id="A0A2N9HIZ2"/>
<evidence type="ECO:0000256" key="1">
    <source>
        <dbReference type="SAM" id="MobiDB-lite"/>
    </source>
</evidence>